<accession>A0A2P8FVV6</accession>
<evidence type="ECO:0000313" key="2">
    <source>
        <dbReference type="Proteomes" id="UP000240978"/>
    </source>
</evidence>
<organism evidence="1 2">
    <name type="scientific">Chitinophaga ginsengisoli</name>
    <dbReference type="NCBI Taxonomy" id="363837"/>
    <lineage>
        <taxon>Bacteria</taxon>
        <taxon>Pseudomonadati</taxon>
        <taxon>Bacteroidota</taxon>
        <taxon>Chitinophagia</taxon>
        <taxon>Chitinophagales</taxon>
        <taxon>Chitinophagaceae</taxon>
        <taxon>Chitinophaga</taxon>
    </lineage>
</organism>
<dbReference type="PROSITE" id="PS51257">
    <property type="entry name" value="PROKAR_LIPOPROTEIN"/>
    <property type="match status" value="1"/>
</dbReference>
<proteinExistence type="predicted"/>
<evidence type="ECO:0000313" key="1">
    <source>
        <dbReference type="EMBL" id="PSL25868.1"/>
    </source>
</evidence>
<reference evidence="1 2" key="1">
    <citation type="submission" date="2018-03" db="EMBL/GenBank/DDBJ databases">
        <title>Genomic Encyclopedia of Archaeal and Bacterial Type Strains, Phase II (KMG-II): from individual species to whole genera.</title>
        <authorList>
            <person name="Goeker M."/>
        </authorList>
    </citation>
    <scope>NUCLEOTIDE SEQUENCE [LARGE SCALE GENOMIC DNA]</scope>
    <source>
        <strain evidence="1 2">DSM 18107</strain>
    </source>
</reference>
<name>A0A2P8FVV6_9BACT</name>
<gene>
    <name evidence="1" type="ORF">CLV42_11273</name>
</gene>
<dbReference type="Proteomes" id="UP000240978">
    <property type="component" value="Unassembled WGS sequence"/>
</dbReference>
<dbReference type="AlphaFoldDB" id="A0A2P8FVV6"/>
<keyword evidence="2" id="KW-1185">Reference proteome</keyword>
<comment type="caution">
    <text evidence="1">The sequence shown here is derived from an EMBL/GenBank/DDBJ whole genome shotgun (WGS) entry which is preliminary data.</text>
</comment>
<protein>
    <submittedName>
        <fullName evidence="1">Uncharacterized protein</fullName>
    </submittedName>
</protein>
<dbReference type="EMBL" id="PYGK01000012">
    <property type="protein sequence ID" value="PSL25868.1"/>
    <property type="molecule type" value="Genomic_DNA"/>
</dbReference>
<sequence>MCRLNRYHDKIKELVLVLLVLTLITSCASRTYLDTGREKDYDPTWVYKVYKVDSIGSWNLIYVKHEGCRYKILSHKEIAGGGIMIRKHGRYNLILHSRIYGPRAGSGVSCFNLDNTSTVVCLERNKGIFDLLYAENLKGLYLIEKLP</sequence>